<keyword evidence="2 3" id="KW-0040">ANK repeat</keyword>
<dbReference type="SUPFAM" id="SSF48403">
    <property type="entry name" value="Ankyrin repeat"/>
    <property type="match status" value="1"/>
</dbReference>
<dbReference type="PROSITE" id="PS50297">
    <property type="entry name" value="ANK_REP_REGION"/>
    <property type="match status" value="2"/>
</dbReference>
<evidence type="ECO:0000256" key="3">
    <source>
        <dbReference type="PROSITE-ProRule" id="PRU00023"/>
    </source>
</evidence>
<dbReference type="InterPro" id="IPR002110">
    <property type="entry name" value="Ankyrin_rpt"/>
</dbReference>
<dbReference type="GO" id="GO:0000976">
    <property type="term" value="F:transcription cis-regulatory region binding"/>
    <property type="evidence" value="ECO:0007669"/>
    <property type="project" value="TreeGrafter"/>
</dbReference>
<feature type="region of interest" description="Disordered" evidence="4">
    <location>
        <begin position="42"/>
        <end position="93"/>
    </location>
</feature>
<dbReference type="PRINTS" id="PR01415">
    <property type="entry name" value="ANKYRIN"/>
</dbReference>
<evidence type="ECO:0000313" key="5">
    <source>
        <dbReference type="EMBL" id="KAJ6258371.1"/>
    </source>
</evidence>
<feature type="repeat" description="ANK" evidence="3">
    <location>
        <begin position="397"/>
        <end position="435"/>
    </location>
</feature>
<protein>
    <submittedName>
        <fullName evidence="5">Uncharacterized protein</fullName>
    </submittedName>
</protein>
<dbReference type="SMART" id="SM00248">
    <property type="entry name" value="ANK"/>
    <property type="match status" value="2"/>
</dbReference>
<dbReference type="PANTHER" id="PTHR24193">
    <property type="entry name" value="ANKYRIN REPEAT PROTEIN"/>
    <property type="match status" value="1"/>
</dbReference>
<keyword evidence="6" id="KW-1185">Reference proteome</keyword>
<evidence type="ECO:0000256" key="1">
    <source>
        <dbReference type="ARBA" id="ARBA00022737"/>
    </source>
</evidence>
<dbReference type="Gene3D" id="1.25.40.20">
    <property type="entry name" value="Ankyrin repeat-containing domain"/>
    <property type="match status" value="1"/>
</dbReference>
<feature type="compositionally biased region" description="Basic residues" evidence="4">
    <location>
        <begin position="51"/>
        <end position="87"/>
    </location>
</feature>
<sequence length="494" mass="54278">MCIHNRPLRDPWTVNIWCLVARLGWTFIKTVNPAFLKAQQKHHESGTASSKRVRKSSHKNSTRGHKRKKGPKKPRPGQRKSERLRKRAKDEQELDKLRSLGECVKEDFPPGFFDLDENTPRPALTRVQRMEANNIQVYPGCEKTELFKRRYKKEHPEVSRAAETNLVERGHRLVGAADLDHVKVRPVATAAFIRTLRGRVIDVVPAAFAAEDVVDLLAADVAALVDADGQRGHVGQVSALSPDIGWRVTVRELEQVGQKRSIAMAMTRPSVAAEGGETGLGSEAPAFGQLASVRAIHPTYPSTTANMSKDPKAPEEPQDDQGATPKELLLEACRRNNLELLHEVLEGPACTPDFLNESRNSLGETALHIAVNYGNYEILDTLLDQEGLEVDPETVRDADTPLHFAARYTVTDGEVGAHMVELLVDAGADPRLKNRGLQKPMDLVDPACPDVREALRNAELTIIVQADLAREAAAQHADANDADEAGSGPASDSE</sequence>
<keyword evidence="1" id="KW-0677">Repeat</keyword>
<name>A0AAD6NG68_DREDA</name>
<accession>A0AAD6NG68</accession>
<reference evidence="5" key="1">
    <citation type="submission" date="2023-01" db="EMBL/GenBank/DDBJ databases">
        <title>The chitinases involved in constricting ring structure development in the nematode-trapping fungus Drechslerella dactyloides.</title>
        <authorList>
            <person name="Wang R."/>
            <person name="Zhang L."/>
            <person name="Tang P."/>
            <person name="Li S."/>
            <person name="Liang L."/>
        </authorList>
    </citation>
    <scope>NUCLEOTIDE SEQUENCE</scope>
    <source>
        <strain evidence="5">YMF1.00031</strain>
    </source>
</reference>
<dbReference type="InterPro" id="IPR036770">
    <property type="entry name" value="Ankyrin_rpt-contain_sf"/>
</dbReference>
<organism evidence="5 6">
    <name type="scientific">Drechslerella dactyloides</name>
    <name type="common">Nematode-trapping fungus</name>
    <name type="synonym">Arthrobotrys dactyloides</name>
    <dbReference type="NCBI Taxonomy" id="74499"/>
    <lineage>
        <taxon>Eukaryota</taxon>
        <taxon>Fungi</taxon>
        <taxon>Dikarya</taxon>
        <taxon>Ascomycota</taxon>
        <taxon>Pezizomycotina</taxon>
        <taxon>Orbiliomycetes</taxon>
        <taxon>Orbiliales</taxon>
        <taxon>Orbiliaceae</taxon>
        <taxon>Drechslerella</taxon>
    </lineage>
</organism>
<feature type="repeat" description="ANK" evidence="3">
    <location>
        <begin position="362"/>
        <end position="384"/>
    </location>
</feature>
<dbReference type="Pfam" id="PF12796">
    <property type="entry name" value="Ank_2"/>
    <property type="match status" value="1"/>
</dbReference>
<evidence type="ECO:0000256" key="2">
    <source>
        <dbReference type="ARBA" id="ARBA00023043"/>
    </source>
</evidence>
<evidence type="ECO:0000313" key="6">
    <source>
        <dbReference type="Proteomes" id="UP001221413"/>
    </source>
</evidence>
<dbReference type="PROSITE" id="PS50088">
    <property type="entry name" value="ANK_REPEAT"/>
    <property type="match status" value="2"/>
</dbReference>
<dbReference type="GO" id="GO:0045944">
    <property type="term" value="P:positive regulation of transcription by RNA polymerase II"/>
    <property type="evidence" value="ECO:0007669"/>
    <property type="project" value="TreeGrafter"/>
</dbReference>
<dbReference type="EMBL" id="JAQGDS010000008">
    <property type="protein sequence ID" value="KAJ6258371.1"/>
    <property type="molecule type" value="Genomic_DNA"/>
</dbReference>
<feature type="region of interest" description="Disordered" evidence="4">
    <location>
        <begin position="300"/>
        <end position="322"/>
    </location>
</feature>
<gene>
    <name evidence="5" type="ORF">Dda_6411</name>
</gene>
<dbReference type="PANTHER" id="PTHR24193:SF121">
    <property type="entry name" value="ADA2A-CONTAINING COMPLEX COMPONENT 3, ISOFORM D"/>
    <property type="match status" value="1"/>
</dbReference>
<dbReference type="Proteomes" id="UP001221413">
    <property type="component" value="Unassembled WGS sequence"/>
</dbReference>
<dbReference type="InterPro" id="IPR050663">
    <property type="entry name" value="Ankyrin-SOCS_Box"/>
</dbReference>
<comment type="caution">
    <text evidence="5">The sequence shown here is derived from an EMBL/GenBank/DDBJ whole genome shotgun (WGS) entry which is preliminary data.</text>
</comment>
<evidence type="ECO:0000256" key="4">
    <source>
        <dbReference type="SAM" id="MobiDB-lite"/>
    </source>
</evidence>
<feature type="region of interest" description="Disordered" evidence="4">
    <location>
        <begin position="473"/>
        <end position="494"/>
    </location>
</feature>
<dbReference type="GO" id="GO:0005634">
    <property type="term" value="C:nucleus"/>
    <property type="evidence" value="ECO:0007669"/>
    <property type="project" value="TreeGrafter"/>
</dbReference>
<proteinExistence type="predicted"/>
<dbReference type="AlphaFoldDB" id="A0AAD6NG68"/>